<dbReference type="InterPro" id="IPR039672">
    <property type="entry name" value="MFS_2"/>
</dbReference>
<feature type="transmembrane region" description="Helical" evidence="1">
    <location>
        <begin position="50"/>
        <end position="70"/>
    </location>
</feature>
<feature type="transmembrane region" description="Helical" evidence="1">
    <location>
        <begin position="495"/>
        <end position="516"/>
    </location>
</feature>
<accession>A0A0V8DQB7</accession>
<dbReference type="GO" id="GO:0008643">
    <property type="term" value="P:carbohydrate transport"/>
    <property type="evidence" value="ECO:0007669"/>
    <property type="project" value="InterPro"/>
</dbReference>
<protein>
    <submittedName>
        <fullName evidence="2">Sugar transport symporter</fullName>
    </submittedName>
</protein>
<dbReference type="EMBL" id="LKLS01000192">
    <property type="protein sequence ID" value="KSU15573.1"/>
    <property type="molecule type" value="Genomic_DNA"/>
</dbReference>
<organism evidence="2 3">
    <name type="scientific">Lactococcus lactis subsp. lactis</name>
    <name type="common">Streptococcus lactis</name>
    <dbReference type="NCBI Taxonomy" id="1360"/>
    <lineage>
        <taxon>Bacteria</taxon>
        <taxon>Bacillati</taxon>
        <taxon>Bacillota</taxon>
        <taxon>Bacilli</taxon>
        <taxon>Lactobacillales</taxon>
        <taxon>Streptococcaceae</taxon>
        <taxon>Lactococcus</taxon>
    </lineage>
</organism>
<proteinExistence type="predicted"/>
<dbReference type="Pfam" id="PF13347">
    <property type="entry name" value="MFS_2"/>
    <property type="match status" value="1"/>
</dbReference>
<dbReference type="AlphaFoldDB" id="A0A0V8DQB7"/>
<dbReference type="GO" id="GO:0005886">
    <property type="term" value="C:plasma membrane"/>
    <property type="evidence" value="ECO:0007669"/>
    <property type="project" value="TreeGrafter"/>
</dbReference>
<gene>
    <name evidence="2" type="ORF">LMG9449_2242</name>
</gene>
<dbReference type="RefSeq" id="WP_058225304.1">
    <property type="nucleotide sequence ID" value="NZ_LKLS01000192.1"/>
</dbReference>
<dbReference type="InterPro" id="IPR036259">
    <property type="entry name" value="MFS_trans_sf"/>
</dbReference>
<dbReference type="GO" id="GO:0015293">
    <property type="term" value="F:symporter activity"/>
    <property type="evidence" value="ECO:0007669"/>
    <property type="project" value="InterPro"/>
</dbReference>
<keyword evidence="2" id="KW-0762">Sugar transport</keyword>
<feature type="transmembrane region" description="Helical" evidence="1">
    <location>
        <begin position="203"/>
        <end position="227"/>
    </location>
</feature>
<dbReference type="SUPFAM" id="SSF103473">
    <property type="entry name" value="MFS general substrate transporter"/>
    <property type="match status" value="1"/>
</dbReference>
<dbReference type="PATRIC" id="fig|1360.109.peg.2625"/>
<feature type="transmembrane region" description="Helical" evidence="1">
    <location>
        <begin position="105"/>
        <end position="124"/>
    </location>
</feature>
<feature type="transmembrane region" description="Helical" evidence="1">
    <location>
        <begin position="171"/>
        <end position="191"/>
    </location>
</feature>
<keyword evidence="2" id="KW-0813">Transport</keyword>
<feature type="transmembrane region" description="Helical" evidence="1">
    <location>
        <begin position="349"/>
        <end position="371"/>
    </location>
</feature>
<feature type="transmembrane region" description="Helical" evidence="1">
    <location>
        <begin position="383"/>
        <end position="410"/>
    </location>
</feature>
<keyword evidence="1" id="KW-0812">Transmembrane</keyword>
<keyword evidence="1" id="KW-0472">Membrane</keyword>
<comment type="caution">
    <text evidence="2">The sequence shown here is derived from an EMBL/GenBank/DDBJ whole genome shotgun (WGS) entry which is preliminary data.</text>
</comment>
<keyword evidence="1" id="KW-1133">Transmembrane helix</keyword>
<dbReference type="PANTHER" id="PTHR11328:SF28">
    <property type="entry name" value="MAJOR FACILITATOR SUPERFAMILY DOMAIN-CONTAINING PROTEIN 12"/>
    <property type="match status" value="1"/>
</dbReference>
<feature type="transmembrane region" description="Helical" evidence="1">
    <location>
        <begin position="281"/>
        <end position="307"/>
    </location>
</feature>
<dbReference type="PANTHER" id="PTHR11328">
    <property type="entry name" value="MAJOR FACILITATOR SUPERFAMILY DOMAIN-CONTAINING PROTEIN"/>
    <property type="match status" value="1"/>
</dbReference>
<dbReference type="Proteomes" id="UP000053612">
    <property type="component" value="Unassembled WGS sequence"/>
</dbReference>
<evidence type="ECO:0000313" key="3">
    <source>
        <dbReference type="Proteomes" id="UP000053612"/>
    </source>
</evidence>
<sequence>MVGNEKINFFREFFSFKTNKAEGIIGFHRALGIGSWDMFNGGTGGLIGSWLLYFLTSFGGVNPGLAALLISARLVIDMFWSPAVAVISDNFYHFALGRKYGRRRFFLIFAIPTSVAFAAMWIPMAGGLSWLYYLVSFILFDFCLDLVLIPWEAIPAEITSTYTHRNKMGSIRMWASGLAQPLIAFVPTLFMKLLPAEHGMQTSAWALFATACVWGVIGIIFTLFVYFSSWDPILISKEKTELMLRHLDEERKRAKTPARLFLENIANLLLTLRIKTFRKHLVLYFSTFGIIDSFTAIFVIFATISFLPTLTLDPAQAALILATPLLIMTIAYTPFGAWLFNHPKIGPRLLYLIGFGIGILSCITYGIVYFTRGSLSEAQITGLIIFTTCVFTVGRNIIGGLPWVVFPLIPDIDMIIHKEQRAGVFAGAMTFVRKFTNIVFNVVIGAVMGAAGYNQHVSNVADKMSNYVQVHHVTTRQAFHHLVTSSTLEHQIQSAGFGIAMLMTFLVGGLMLIALWNAFTFKLNSKTHAILVEEISRLQKADSIGGEVAVKNAKESADFKTKQTIEALSGLNYDKFVWTGK</sequence>
<feature type="transmembrane region" description="Helical" evidence="1">
    <location>
        <begin position="431"/>
        <end position="453"/>
    </location>
</feature>
<feature type="transmembrane region" description="Helical" evidence="1">
    <location>
        <begin position="319"/>
        <end position="340"/>
    </location>
</feature>
<evidence type="ECO:0000313" key="2">
    <source>
        <dbReference type="EMBL" id="KSU15573.1"/>
    </source>
</evidence>
<evidence type="ECO:0000256" key="1">
    <source>
        <dbReference type="SAM" id="Phobius"/>
    </source>
</evidence>
<name>A0A0V8DQB7_LACLL</name>
<reference evidence="3" key="1">
    <citation type="submission" date="2015-10" db="EMBL/GenBank/DDBJ databases">
        <title>Draft Genome Sequences of 11 Lactococcus lactis subspecies cremoris strains.</title>
        <authorList>
            <person name="Wels M."/>
            <person name="Backus L."/>
            <person name="Boekhorst J."/>
            <person name="Dijkstra A."/>
            <person name="Beerthuizen M."/>
            <person name="Kelly W."/>
            <person name="Siezen R."/>
            <person name="Bachmann H."/>
            <person name="Van Hijum S."/>
        </authorList>
    </citation>
    <scope>NUCLEOTIDE SEQUENCE [LARGE SCALE GENOMIC DNA]</scope>
    <source>
        <strain evidence="3">LMG9449</strain>
    </source>
</reference>
<feature type="transmembrane region" description="Helical" evidence="1">
    <location>
        <begin position="130"/>
        <end position="151"/>
    </location>
</feature>
<dbReference type="Gene3D" id="1.20.1250.20">
    <property type="entry name" value="MFS general substrate transporter like domains"/>
    <property type="match status" value="2"/>
</dbReference>